<organism evidence="1 2">
    <name type="scientific">Priestia megaterium</name>
    <name type="common">Bacillus megaterium</name>
    <dbReference type="NCBI Taxonomy" id="1404"/>
    <lineage>
        <taxon>Bacteria</taxon>
        <taxon>Bacillati</taxon>
        <taxon>Bacillota</taxon>
        <taxon>Bacilli</taxon>
        <taxon>Bacillales</taxon>
        <taxon>Bacillaceae</taxon>
        <taxon>Priestia</taxon>
    </lineage>
</organism>
<proteinExistence type="predicted"/>
<dbReference type="EMBL" id="CP022674">
    <property type="protein sequence ID" value="AXI29455.1"/>
    <property type="molecule type" value="Genomic_DNA"/>
</dbReference>
<evidence type="ECO:0000313" key="2">
    <source>
        <dbReference type="Proteomes" id="UP000253834"/>
    </source>
</evidence>
<dbReference type="InterPro" id="IPR021146">
    <property type="entry name" value="Phage_gp6-like_head-tail"/>
</dbReference>
<evidence type="ECO:0008006" key="3">
    <source>
        <dbReference type="Google" id="ProtNLM"/>
    </source>
</evidence>
<reference evidence="1 2" key="1">
    <citation type="submission" date="2017-07" db="EMBL/GenBank/DDBJ databases">
        <title>Isolation and development of strain Bacillus megaterium SR7 for enhanced growth and metabolite production under supercritical carbon dioxide.</title>
        <authorList>
            <person name="Freedman A.J.E."/>
            <person name="Peet K.C."/>
            <person name="Boock J.T."/>
            <person name="Penn K."/>
            <person name="Prather K.L.J."/>
            <person name="Thompson J.R."/>
        </authorList>
    </citation>
    <scope>NUCLEOTIDE SEQUENCE [LARGE SCALE GENOMIC DNA]</scope>
    <source>
        <strain evidence="1 2">SR7</strain>
    </source>
</reference>
<gene>
    <name evidence="1" type="ORF">CIB87_10690</name>
</gene>
<dbReference type="InterPro" id="IPR053746">
    <property type="entry name" value="Viral_HT_Connector_Assembly"/>
</dbReference>
<name>A0AA86I2U1_PRIMG</name>
<dbReference type="NCBIfam" id="TIGR01560">
    <property type="entry name" value="put_DNA_pack"/>
    <property type="match status" value="1"/>
</dbReference>
<protein>
    <recommendedName>
        <fullName evidence="3">Phage gp6-like head-tail connector protein</fullName>
    </recommendedName>
</protein>
<evidence type="ECO:0000313" key="1">
    <source>
        <dbReference type="EMBL" id="AXI29455.1"/>
    </source>
</evidence>
<dbReference type="Proteomes" id="UP000253834">
    <property type="component" value="Chromosome"/>
</dbReference>
<accession>A0AA86I2U1</accession>
<dbReference type="RefSeq" id="WP_114895472.1">
    <property type="nucleotide sequence ID" value="NZ_CP022674.1"/>
</dbReference>
<dbReference type="Gene3D" id="1.10.246.150">
    <property type="match status" value="1"/>
</dbReference>
<dbReference type="Pfam" id="PF05135">
    <property type="entry name" value="Phage_connect_1"/>
    <property type="match status" value="1"/>
</dbReference>
<sequence length="109" mass="12420">MKLEELKVRLKIPAEDSKQDAYLKVALDDAIEDVQKHCNDSFTDSETDELKLPGGVKQAITKLVKAYQENSNVQSQSLGDMRKSFFEGGTMNEVIRLLKPYVKKKVRFL</sequence>
<dbReference type="InterPro" id="IPR006450">
    <property type="entry name" value="Phage_HK97_gp6-like"/>
</dbReference>
<dbReference type="AlphaFoldDB" id="A0AA86I2U1"/>